<evidence type="ECO:0000256" key="6">
    <source>
        <dbReference type="SAM" id="Coils"/>
    </source>
</evidence>
<name>A0A3Q3IUG1_MONAL</name>
<evidence type="ECO:0000256" key="7">
    <source>
        <dbReference type="SAM" id="MobiDB-lite"/>
    </source>
</evidence>
<evidence type="ECO:0000259" key="8">
    <source>
        <dbReference type="PROSITE" id="PS50950"/>
    </source>
</evidence>
<dbReference type="Ensembl" id="ENSMALT00000004421.1">
    <property type="protein sequence ID" value="ENSMALP00000004316.1"/>
    <property type="gene ID" value="ENSMALG00000003102.1"/>
</dbReference>
<evidence type="ECO:0000256" key="5">
    <source>
        <dbReference type="PROSITE-ProRule" id="PRU00309"/>
    </source>
</evidence>
<accession>A0A3Q3IUG1</accession>
<reference evidence="9" key="2">
    <citation type="submission" date="2025-09" db="UniProtKB">
        <authorList>
            <consortium name="Ensembl"/>
        </authorList>
    </citation>
    <scope>IDENTIFICATION</scope>
</reference>
<dbReference type="GO" id="GO:0008270">
    <property type="term" value="F:zinc ion binding"/>
    <property type="evidence" value="ECO:0007669"/>
    <property type="project" value="UniProtKB-KW"/>
</dbReference>
<evidence type="ECO:0000256" key="3">
    <source>
        <dbReference type="ARBA" id="ARBA00022833"/>
    </source>
</evidence>
<organism evidence="9 10">
    <name type="scientific">Monopterus albus</name>
    <name type="common">Swamp eel</name>
    <dbReference type="NCBI Taxonomy" id="43700"/>
    <lineage>
        <taxon>Eukaryota</taxon>
        <taxon>Metazoa</taxon>
        <taxon>Chordata</taxon>
        <taxon>Craniata</taxon>
        <taxon>Vertebrata</taxon>
        <taxon>Euteleostomi</taxon>
        <taxon>Actinopterygii</taxon>
        <taxon>Neopterygii</taxon>
        <taxon>Teleostei</taxon>
        <taxon>Neoteleostei</taxon>
        <taxon>Acanthomorphata</taxon>
        <taxon>Anabantaria</taxon>
        <taxon>Synbranchiformes</taxon>
        <taxon>Synbranchidae</taxon>
        <taxon>Monopterus</taxon>
    </lineage>
</organism>
<dbReference type="Pfam" id="PF05485">
    <property type="entry name" value="THAP"/>
    <property type="match status" value="1"/>
</dbReference>
<keyword evidence="3" id="KW-0862">Zinc</keyword>
<keyword evidence="6" id="KW-0175">Coiled coil</keyword>
<reference evidence="9" key="1">
    <citation type="submission" date="2025-08" db="UniProtKB">
        <authorList>
            <consortium name="Ensembl"/>
        </authorList>
    </citation>
    <scope>IDENTIFICATION</scope>
</reference>
<evidence type="ECO:0000313" key="9">
    <source>
        <dbReference type="Ensembl" id="ENSMALP00000004316.1"/>
    </source>
</evidence>
<feature type="region of interest" description="Disordered" evidence="7">
    <location>
        <begin position="200"/>
        <end position="225"/>
    </location>
</feature>
<dbReference type="GO" id="GO:0003677">
    <property type="term" value="F:DNA binding"/>
    <property type="evidence" value="ECO:0007669"/>
    <property type="project" value="UniProtKB-UniRule"/>
</dbReference>
<feature type="compositionally biased region" description="Polar residues" evidence="7">
    <location>
        <begin position="200"/>
        <end position="214"/>
    </location>
</feature>
<dbReference type="PANTHER" id="PTHR47696">
    <property type="entry name" value="THAP DOMAIN-CONTAINING PROTEIN 2"/>
    <property type="match status" value="1"/>
</dbReference>
<keyword evidence="4 5" id="KW-0238">DNA-binding</keyword>
<dbReference type="SUPFAM" id="SSF57716">
    <property type="entry name" value="Glucocorticoid receptor-like (DNA-binding domain)"/>
    <property type="match status" value="1"/>
</dbReference>
<dbReference type="Proteomes" id="UP000261600">
    <property type="component" value="Unplaced"/>
</dbReference>
<dbReference type="SMART" id="SM00692">
    <property type="entry name" value="DM3"/>
    <property type="match status" value="1"/>
</dbReference>
<feature type="coiled-coil region" evidence="6">
    <location>
        <begin position="145"/>
        <end position="179"/>
    </location>
</feature>
<dbReference type="AlphaFoldDB" id="A0A3Q3IUG1"/>
<dbReference type="PANTHER" id="PTHR47696:SF1">
    <property type="entry name" value="THAP DOMAIN-CONTAINING PROTEIN 2"/>
    <property type="match status" value="1"/>
</dbReference>
<dbReference type="STRING" id="43700.ENSMALP00000004316"/>
<dbReference type="InterPro" id="IPR026521">
    <property type="entry name" value="THAP2"/>
</dbReference>
<dbReference type="InterPro" id="IPR038441">
    <property type="entry name" value="THAP_Znf_sf"/>
</dbReference>
<sequence length="225" mass="26122">MPDFCAAFGCSNERNTKTKEQGITFHRFPKDHVKRQTWTLALRRRDFVPNDRSVVCSSHFKAEDFDRTGQTTRLREGVVPSVFVFSDQLYKVGATGKLPHKKLLQSVQMFMFSHQRTFSSQPHLTLPFFQDHQYALDPVKVKKKLTEAQEMVEELQRDLRNAKDRERRHKRTMKSLIEDLKCTKRRSDCCQQDHKKAHNLQLSENEGTPGSTDIKSVCGKDSVHA</sequence>
<protein>
    <recommendedName>
        <fullName evidence="8">THAP-type domain-containing protein</fullName>
    </recommendedName>
</protein>
<dbReference type="SMART" id="SM00980">
    <property type="entry name" value="THAP"/>
    <property type="match status" value="1"/>
</dbReference>
<evidence type="ECO:0000256" key="4">
    <source>
        <dbReference type="ARBA" id="ARBA00023125"/>
    </source>
</evidence>
<evidence type="ECO:0000256" key="1">
    <source>
        <dbReference type="ARBA" id="ARBA00022723"/>
    </source>
</evidence>
<keyword evidence="2 5" id="KW-0863">Zinc-finger</keyword>
<feature type="domain" description="THAP-type" evidence="8">
    <location>
        <begin position="1"/>
        <end position="83"/>
    </location>
</feature>
<dbReference type="InterPro" id="IPR006612">
    <property type="entry name" value="THAP_Znf"/>
</dbReference>
<keyword evidence="1" id="KW-0479">Metal-binding</keyword>
<evidence type="ECO:0000313" key="10">
    <source>
        <dbReference type="Proteomes" id="UP000261600"/>
    </source>
</evidence>
<keyword evidence="10" id="KW-1185">Reference proteome</keyword>
<evidence type="ECO:0000256" key="2">
    <source>
        <dbReference type="ARBA" id="ARBA00022771"/>
    </source>
</evidence>
<dbReference type="Gene3D" id="6.20.210.20">
    <property type="entry name" value="THAP domain"/>
    <property type="match status" value="1"/>
</dbReference>
<dbReference type="PROSITE" id="PS50950">
    <property type="entry name" value="ZF_THAP"/>
    <property type="match status" value="1"/>
</dbReference>
<proteinExistence type="predicted"/>